<sequence>MLRVTLTGPELAGLEASGPNDHVKVFFPDPTTGELAAPTLTADGLQPPEHGTPYPRDFTVRGARPSGARGFPELDLDLVLHGPALPDGDDVGPAATWAARAVVGDPLVVAGPKSSKLVPEGFDSFLLACDETALPAAARWLELLPAGTPVRVLAEISSGEDKAYLPTLRRGAEVLWLQRHGELGTSPVLEQAVRACGPIGAHTYVWAAGEAGSLVGVRRYLRRELRLAPRQVEVSGYWRRGASDFDHHAPIDPTDPD</sequence>
<dbReference type="OrthoDB" id="9814826at2"/>
<reference evidence="2 3" key="1">
    <citation type="submission" date="2019-01" db="EMBL/GenBank/DDBJ databases">
        <title>Novel species of Cellulomonas.</title>
        <authorList>
            <person name="Liu Q."/>
            <person name="Xin Y.-H."/>
        </authorList>
    </citation>
    <scope>NUCLEOTIDE SEQUENCE [LARGE SCALE GENOMIC DNA]</scope>
    <source>
        <strain evidence="2 3">HLT2-17</strain>
    </source>
</reference>
<dbReference type="PANTHER" id="PTHR30157:SF0">
    <property type="entry name" value="NADPH-DEPENDENT FERRIC-CHELATE REDUCTASE"/>
    <property type="match status" value="1"/>
</dbReference>
<dbReference type="PROSITE" id="PS51384">
    <property type="entry name" value="FAD_FR"/>
    <property type="match status" value="1"/>
</dbReference>
<dbReference type="Pfam" id="PF04954">
    <property type="entry name" value="SIP"/>
    <property type="match status" value="1"/>
</dbReference>
<feature type="domain" description="FAD-binding FR-type" evidence="1">
    <location>
        <begin position="1"/>
        <end position="119"/>
    </location>
</feature>
<dbReference type="InterPro" id="IPR039261">
    <property type="entry name" value="FNR_nucleotide-bd"/>
</dbReference>
<dbReference type="Pfam" id="PF08021">
    <property type="entry name" value="FAD_binding_9"/>
    <property type="match status" value="1"/>
</dbReference>
<evidence type="ECO:0000259" key="1">
    <source>
        <dbReference type="PROSITE" id="PS51384"/>
    </source>
</evidence>
<dbReference type="InterPro" id="IPR013113">
    <property type="entry name" value="SIP_FAD-bd"/>
</dbReference>
<accession>A0A4Q5N3L1</accession>
<dbReference type="Proteomes" id="UP000293764">
    <property type="component" value="Unassembled WGS sequence"/>
</dbReference>
<protein>
    <submittedName>
        <fullName evidence="2">Siderophore-interacting protein</fullName>
    </submittedName>
</protein>
<dbReference type="CDD" id="cd06193">
    <property type="entry name" value="siderophore_interacting"/>
    <property type="match status" value="1"/>
</dbReference>
<comment type="caution">
    <text evidence="2">The sequence shown here is derived from an EMBL/GenBank/DDBJ whole genome shotgun (WGS) entry which is preliminary data.</text>
</comment>
<dbReference type="InterPro" id="IPR039374">
    <property type="entry name" value="SIP_fam"/>
</dbReference>
<organism evidence="2 3">
    <name type="scientific">Pengzhenrongella frigida</name>
    <dbReference type="NCBI Taxonomy" id="1259133"/>
    <lineage>
        <taxon>Bacteria</taxon>
        <taxon>Bacillati</taxon>
        <taxon>Actinomycetota</taxon>
        <taxon>Actinomycetes</taxon>
        <taxon>Micrococcales</taxon>
        <taxon>Pengzhenrongella</taxon>
    </lineage>
</organism>
<dbReference type="PANTHER" id="PTHR30157">
    <property type="entry name" value="FERRIC REDUCTASE, NADPH-DEPENDENT"/>
    <property type="match status" value="1"/>
</dbReference>
<dbReference type="AlphaFoldDB" id="A0A4Q5N3L1"/>
<dbReference type="GO" id="GO:0016491">
    <property type="term" value="F:oxidoreductase activity"/>
    <property type="evidence" value="ECO:0007669"/>
    <property type="project" value="InterPro"/>
</dbReference>
<evidence type="ECO:0000313" key="3">
    <source>
        <dbReference type="Proteomes" id="UP000293764"/>
    </source>
</evidence>
<gene>
    <name evidence="2" type="ORF">EUA98_02170</name>
</gene>
<keyword evidence="3" id="KW-1185">Reference proteome</keyword>
<proteinExistence type="predicted"/>
<evidence type="ECO:0000313" key="2">
    <source>
        <dbReference type="EMBL" id="RYV52780.1"/>
    </source>
</evidence>
<dbReference type="InterPro" id="IPR007037">
    <property type="entry name" value="SIP_rossman_dom"/>
</dbReference>
<dbReference type="EMBL" id="SDWW01000003">
    <property type="protein sequence ID" value="RYV52780.1"/>
    <property type="molecule type" value="Genomic_DNA"/>
</dbReference>
<dbReference type="Gene3D" id="3.40.50.80">
    <property type="entry name" value="Nucleotide-binding domain of ferredoxin-NADP reductase (FNR) module"/>
    <property type="match status" value="1"/>
</dbReference>
<dbReference type="Gene3D" id="2.40.30.10">
    <property type="entry name" value="Translation factors"/>
    <property type="match status" value="1"/>
</dbReference>
<name>A0A4Q5N3L1_9MICO</name>
<dbReference type="InterPro" id="IPR017927">
    <property type="entry name" value="FAD-bd_FR_type"/>
</dbReference>